<dbReference type="EMBL" id="CAXITT010000381">
    <property type="protein sequence ID" value="CAL1540432.1"/>
    <property type="molecule type" value="Genomic_DNA"/>
</dbReference>
<dbReference type="Proteomes" id="UP001497497">
    <property type="component" value="Unassembled WGS sequence"/>
</dbReference>
<feature type="compositionally biased region" description="Polar residues" evidence="1">
    <location>
        <begin position="183"/>
        <end position="194"/>
    </location>
</feature>
<feature type="compositionally biased region" description="Acidic residues" evidence="1">
    <location>
        <begin position="26"/>
        <end position="61"/>
    </location>
</feature>
<reference evidence="2 3" key="1">
    <citation type="submission" date="2024-04" db="EMBL/GenBank/DDBJ databases">
        <authorList>
            <consortium name="Genoscope - CEA"/>
            <person name="William W."/>
        </authorList>
    </citation>
    <scope>NUCLEOTIDE SEQUENCE [LARGE SCALE GENOMIC DNA]</scope>
</reference>
<proteinExistence type="predicted"/>
<feature type="compositionally biased region" description="Basic and acidic residues" evidence="1">
    <location>
        <begin position="144"/>
        <end position="156"/>
    </location>
</feature>
<name>A0AAV2I1A7_LYMST</name>
<protein>
    <submittedName>
        <fullName evidence="2">Uncharacterized protein</fullName>
    </submittedName>
</protein>
<feature type="region of interest" description="Disordered" evidence="1">
    <location>
        <begin position="1"/>
        <end position="156"/>
    </location>
</feature>
<accession>A0AAV2I1A7</accession>
<dbReference type="AlphaFoldDB" id="A0AAV2I1A7"/>
<feature type="compositionally biased region" description="Basic and acidic residues" evidence="1">
    <location>
        <begin position="9"/>
        <end position="19"/>
    </location>
</feature>
<organism evidence="2 3">
    <name type="scientific">Lymnaea stagnalis</name>
    <name type="common">Great pond snail</name>
    <name type="synonym">Helix stagnalis</name>
    <dbReference type="NCBI Taxonomy" id="6523"/>
    <lineage>
        <taxon>Eukaryota</taxon>
        <taxon>Metazoa</taxon>
        <taxon>Spiralia</taxon>
        <taxon>Lophotrochozoa</taxon>
        <taxon>Mollusca</taxon>
        <taxon>Gastropoda</taxon>
        <taxon>Heterobranchia</taxon>
        <taxon>Euthyneura</taxon>
        <taxon>Panpulmonata</taxon>
        <taxon>Hygrophila</taxon>
        <taxon>Lymnaeoidea</taxon>
        <taxon>Lymnaeidae</taxon>
        <taxon>Lymnaea</taxon>
    </lineage>
</organism>
<feature type="non-terminal residue" evidence="2">
    <location>
        <position position="1"/>
    </location>
</feature>
<feature type="region of interest" description="Disordered" evidence="1">
    <location>
        <begin position="181"/>
        <end position="212"/>
    </location>
</feature>
<evidence type="ECO:0000256" key="1">
    <source>
        <dbReference type="SAM" id="MobiDB-lite"/>
    </source>
</evidence>
<evidence type="ECO:0000313" key="2">
    <source>
        <dbReference type="EMBL" id="CAL1540432.1"/>
    </source>
</evidence>
<comment type="caution">
    <text evidence="2">The sequence shown here is derived from an EMBL/GenBank/DDBJ whole genome shotgun (WGS) entry which is preliminary data.</text>
</comment>
<keyword evidence="3" id="KW-1185">Reference proteome</keyword>
<feature type="compositionally biased region" description="Polar residues" evidence="1">
    <location>
        <begin position="90"/>
        <end position="101"/>
    </location>
</feature>
<evidence type="ECO:0000313" key="3">
    <source>
        <dbReference type="Proteomes" id="UP001497497"/>
    </source>
</evidence>
<feature type="compositionally biased region" description="Polar residues" evidence="1">
    <location>
        <begin position="66"/>
        <end position="81"/>
    </location>
</feature>
<feature type="compositionally biased region" description="Low complexity" evidence="1">
    <location>
        <begin position="109"/>
        <end position="120"/>
    </location>
</feature>
<feature type="non-terminal residue" evidence="2">
    <location>
        <position position="212"/>
    </location>
</feature>
<sequence>EALEAQCRISREARIHDSGDGQNPSGDEDDDDDMEGDDDDDDDEDDEDEGMSREDAEDQSFDQERSGSSSPRVLKRQSSVDEASPVFSFGQRSRPTWSQSKSRNREFSESSNISYSSQSSMENRAMSPHNIDTEIARSLLDLSQPRRSESKEIVDEEARRHALSHLQSLITQLMAQKKPLSGLNITGDSTSTAPESGRMVMTPSLGSAGDGR</sequence>
<gene>
    <name evidence="2" type="ORF">GSLYS_00014081001</name>
</gene>